<dbReference type="Pfam" id="PF05648">
    <property type="entry name" value="PEX11"/>
    <property type="match status" value="1"/>
</dbReference>
<dbReference type="GO" id="GO:0016559">
    <property type="term" value="P:peroxisome fission"/>
    <property type="evidence" value="ECO:0007669"/>
    <property type="project" value="InterPro"/>
</dbReference>
<keyword evidence="3" id="KW-0576">Peroxisome</keyword>
<dbReference type="STRING" id="407821.A0A087ULW3"/>
<dbReference type="EMBL" id="KK120478">
    <property type="protein sequence ID" value="KFM78352.1"/>
    <property type="molecule type" value="Genomic_DNA"/>
</dbReference>
<reference evidence="5 6" key="1">
    <citation type="submission" date="2013-11" db="EMBL/GenBank/DDBJ databases">
        <title>Genome sequencing of Stegodyphus mimosarum.</title>
        <authorList>
            <person name="Bechsgaard J."/>
        </authorList>
    </citation>
    <scope>NUCLEOTIDE SEQUENCE [LARGE SCALE GENOMIC DNA]</scope>
</reference>
<name>A0A087ULW3_STEMI</name>
<dbReference type="Proteomes" id="UP000054359">
    <property type="component" value="Unassembled WGS sequence"/>
</dbReference>
<keyword evidence="1" id="KW-0962">Peroxisome biogenesis</keyword>
<dbReference type="PANTHER" id="PTHR12652:SF50">
    <property type="entry name" value="PEROXIN 11"/>
    <property type="match status" value="1"/>
</dbReference>
<protein>
    <submittedName>
        <fullName evidence="5">Peroxisomal membrane protein 11B</fullName>
    </submittedName>
</protein>
<dbReference type="AlphaFoldDB" id="A0A087ULW3"/>
<dbReference type="InterPro" id="IPR008733">
    <property type="entry name" value="PEX11"/>
</dbReference>
<dbReference type="GO" id="GO:0005778">
    <property type="term" value="C:peroxisomal membrane"/>
    <property type="evidence" value="ECO:0007669"/>
    <property type="project" value="UniProtKB-SubCell"/>
</dbReference>
<accession>A0A087ULW3</accession>
<evidence type="ECO:0000313" key="6">
    <source>
        <dbReference type="Proteomes" id="UP000054359"/>
    </source>
</evidence>
<dbReference type="PANTHER" id="PTHR12652">
    <property type="entry name" value="PEROXISOMAL BIOGENESIS FACTOR 11"/>
    <property type="match status" value="1"/>
</dbReference>
<feature type="non-terminal residue" evidence="5">
    <location>
        <position position="242"/>
    </location>
</feature>
<evidence type="ECO:0000256" key="2">
    <source>
        <dbReference type="ARBA" id="ARBA00023136"/>
    </source>
</evidence>
<dbReference type="OMA" id="KCTPGTI"/>
<evidence type="ECO:0000256" key="1">
    <source>
        <dbReference type="ARBA" id="ARBA00022593"/>
    </source>
</evidence>
<sequence length="242" mass="27835">MASSVMDTIIKLNNQSSGRDKIFRLVQYSSRLIWASLQNKNSDKEVINQLKNLEYSLSTGRKLYRFGRSLDTFYAALNTLHLDDPVLRFSITLSKINMAMYLFTDHIIWLGRVGLLSIDKEKWSKLSYKLWLYYLTMNLTRDFYEIMSVMNNFTHGSLKHDLQASNKKYANPFLSQLSMLYRLLRMHKDLALDTVKNGCDICLPLAQLGYLSIHPRTVGLLGMISSVAGMLPLLDSSYKLVP</sequence>
<proteinExistence type="predicted"/>
<dbReference type="OrthoDB" id="411017at2759"/>
<evidence type="ECO:0000313" key="5">
    <source>
        <dbReference type="EMBL" id="KFM78352.1"/>
    </source>
</evidence>
<gene>
    <name evidence="5" type="ORF">X975_11528</name>
</gene>
<evidence type="ECO:0000256" key="4">
    <source>
        <dbReference type="ARBA" id="ARBA00046271"/>
    </source>
</evidence>
<evidence type="ECO:0000256" key="3">
    <source>
        <dbReference type="ARBA" id="ARBA00023140"/>
    </source>
</evidence>
<keyword evidence="6" id="KW-1185">Reference proteome</keyword>
<keyword evidence="2" id="KW-0472">Membrane</keyword>
<comment type="subcellular location">
    <subcellularLocation>
        <location evidence="4">Peroxisome membrane</location>
    </subcellularLocation>
</comment>
<organism evidence="5 6">
    <name type="scientific">Stegodyphus mimosarum</name>
    <name type="common">African social velvet spider</name>
    <dbReference type="NCBI Taxonomy" id="407821"/>
    <lineage>
        <taxon>Eukaryota</taxon>
        <taxon>Metazoa</taxon>
        <taxon>Ecdysozoa</taxon>
        <taxon>Arthropoda</taxon>
        <taxon>Chelicerata</taxon>
        <taxon>Arachnida</taxon>
        <taxon>Araneae</taxon>
        <taxon>Araneomorphae</taxon>
        <taxon>Entelegynae</taxon>
        <taxon>Eresoidea</taxon>
        <taxon>Eresidae</taxon>
        <taxon>Stegodyphus</taxon>
    </lineage>
</organism>